<dbReference type="OMA" id="FGQGVKQ"/>
<dbReference type="Proteomes" id="UP000002258">
    <property type="component" value="Chromosome 2"/>
</dbReference>
<dbReference type="GO" id="GO:0010972">
    <property type="term" value="P:negative regulation of G2/M transition of mitotic cell cycle"/>
    <property type="evidence" value="ECO:0007669"/>
    <property type="project" value="TreeGrafter"/>
</dbReference>
<name>A3LQI6_PICST</name>
<dbReference type="PANTHER" id="PTHR43628:SF11">
    <property type="entry name" value="PROTEIN DSF2"/>
    <property type="match status" value="1"/>
</dbReference>
<feature type="compositionally biased region" description="Low complexity" evidence="1">
    <location>
        <begin position="285"/>
        <end position="299"/>
    </location>
</feature>
<dbReference type="PANTHER" id="PTHR43628">
    <property type="entry name" value="ACTIVATOR OF C KINASE PROTEIN 1-RELATED"/>
    <property type="match status" value="1"/>
</dbReference>
<feature type="non-terminal residue" evidence="2">
    <location>
        <position position="1"/>
    </location>
</feature>
<dbReference type="OrthoDB" id="2148946at2759"/>
<dbReference type="InParanoid" id="A3LQI6"/>
<evidence type="ECO:0000256" key="1">
    <source>
        <dbReference type="SAM" id="MobiDB-lite"/>
    </source>
</evidence>
<feature type="compositionally biased region" description="Polar residues" evidence="1">
    <location>
        <begin position="227"/>
        <end position="239"/>
    </location>
</feature>
<dbReference type="GO" id="GO:0032153">
    <property type="term" value="C:cell division site"/>
    <property type="evidence" value="ECO:0007669"/>
    <property type="project" value="TreeGrafter"/>
</dbReference>
<dbReference type="SUPFAM" id="SSF81901">
    <property type="entry name" value="HCP-like"/>
    <property type="match status" value="1"/>
</dbReference>
<feature type="region of interest" description="Disordered" evidence="1">
    <location>
        <begin position="162"/>
        <end position="187"/>
    </location>
</feature>
<accession>A3LQI6</accession>
<protein>
    <submittedName>
        <fullName evidence="2">Uncharacterized protein</fullName>
    </submittedName>
</protein>
<dbReference type="HOGENOM" id="CLU_458564_0_0_1"/>
<dbReference type="eggNOG" id="ENOG502QW3C">
    <property type="taxonomic scope" value="Eukaryota"/>
</dbReference>
<keyword evidence="3" id="KW-1185">Reference proteome</keyword>
<dbReference type="InterPro" id="IPR006597">
    <property type="entry name" value="Sel1-like"/>
</dbReference>
<sequence length="539" mass="59764">NLDRESIYSFDSVSTNGRLLDRLGFDNDETYDEEYELAKRESLISVQSTGRLLDRLDLEDRPGNRQFPQKFKPISVSNSISKDRLPPVSSPGTLHNNLAAIRGLSKNGSHSSVSSNSPRETHVSLKHVPMKVVFQTTNNSVDSFKSDMASINKIRTGSSASLSTLTRPLQHTSSSSSSNSSSPSLTHLTIQRRSSDTLQASGPMPDSPDTLNQFDVEFKDSLDRTSDSPIDTQITQSQLPMRGVMRTPSAPIIRGNNEFIEGRRAISEGSSISITSVNGISRTPSATSSTQHSESSQNSDLSPESRTRLAQQFRAMGKHREASYQLQIAANAPFNYPPAMLLYAMALRFGHGVKQNDKQSIKWLCRCILVHSTHSNLVNVSQVMEKLNLLQPEDLVKLIIRNLDNTNDKDPQMNGTDAIKLFNIFSTFSKAQISRIASISKSQADVVAVSYHELGKTLYHGWGLENRDEINGIKCISKAGSLGYVNSMVELGEIWCSKSKYHKKDPHKAAAWLRLGEIFGVKSMGNSWIYKDKYMITKS</sequence>
<evidence type="ECO:0000313" key="2">
    <source>
        <dbReference type="EMBL" id="ABN65213.1"/>
    </source>
</evidence>
<feature type="region of interest" description="Disordered" evidence="1">
    <location>
        <begin position="221"/>
        <end position="250"/>
    </location>
</feature>
<feature type="compositionally biased region" description="Polar residues" evidence="1">
    <location>
        <begin position="162"/>
        <end position="172"/>
    </location>
</feature>
<dbReference type="InterPro" id="IPR052945">
    <property type="entry name" value="Mitotic_Regulator"/>
</dbReference>
<dbReference type="InterPro" id="IPR011990">
    <property type="entry name" value="TPR-like_helical_dom_sf"/>
</dbReference>
<dbReference type="STRING" id="322104.A3LQI6"/>
<dbReference type="AlphaFoldDB" id="A3LQI6"/>
<feature type="region of interest" description="Disordered" evidence="1">
    <location>
        <begin position="276"/>
        <end position="306"/>
    </location>
</feature>
<dbReference type="Pfam" id="PF08238">
    <property type="entry name" value="Sel1"/>
    <property type="match status" value="3"/>
</dbReference>
<evidence type="ECO:0000313" key="3">
    <source>
        <dbReference type="Proteomes" id="UP000002258"/>
    </source>
</evidence>
<gene>
    <name evidence="2" type="ORF">PICST_41130</name>
</gene>
<dbReference type="Gene3D" id="1.25.40.10">
    <property type="entry name" value="Tetratricopeptide repeat domain"/>
    <property type="match status" value="1"/>
</dbReference>
<feature type="compositionally biased region" description="Low complexity" evidence="1">
    <location>
        <begin position="105"/>
        <end position="117"/>
    </location>
</feature>
<reference evidence="2 3" key="1">
    <citation type="journal article" date="2007" name="Nat. Biotechnol.">
        <title>Genome sequence of the lignocellulose-bioconverting and xylose-fermenting yeast Pichia stipitis.</title>
        <authorList>
            <person name="Jeffries T.W."/>
            <person name="Grigoriev I.V."/>
            <person name="Grimwood J."/>
            <person name="Laplaza J.M."/>
            <person name="Aerts A."/>
            <person name="Salamov A."/>
            <person name="Schmutz J."/>
            <person name="Lindquist E."/>
            <person name="Dehal P."/>
            <person name="Shapiro H."/>
            <person name="Jin Y.S."/>
            <person name="Passoth V."/>
            <person name="Richardson P.M."/>
        </authorList>
    </citation>
    <scope>NUCLEOTIDE SEQUENCE [LARGE SCALE GENOMIC DNA]</scope>
    <source>
        <strain evidence="3">ATCC 58785 / CBS 6054 / NBRC 10063 / NRRL Y-11545</strain>
    </source>
</reference>
<dbReference type="EMBL" id="CP000496">
    <property type="protein sequence ID" value="ABN65213.1"/>
    <property type="molecule type" value="Genomic_DNA"/>
</dbReference>
<dbReference type="RefSeq" id="XP_001383242.1">
    <property type="nucleotide sequence ID" value="XM_001383205.1"/>
</dbReference>
<proteinExistence type="predicted"/>
<dbReference type="GeneID" id="4836838"/>
<feature type="compositionally biased region" description="Low complexity" evidence="1">
    <location>
        <begin position="173"/>
        <end position="184"/>
    </location>
</feature>
<feature type="region of interest" description="Disordered" evidence="1">
    <location>
        <begin position="105"/>
        <end position="124"/>
    </location>
</feature>
<organism evidence="2 3">
    <name type="scientific">Scheffersomyces stipitis (strain ATCC 58785 / CBS 6054 / NBRC 10063 / NRRL Y-11545)</name>
    <name type="common">Yeast</name>
    <name type="synonym">Pichia stipitis</name>
    <dbReference type="NCBI Taxonomy" id="322104"/>
    <lineage>
        <taxon>Eukaryota</taxon>
        <taxon>Fungi</taxon>
        <taxon>Dikarya</taxon>
        <taxon>Ascomycota</taxon>
        <taxon>Saccharomycotina</taxon>
        <taxon>Pichiomycetes</taxon>
        <taxon>Debaryomycetaceae</taxon>
        <taxon>Scheffersomyces</taxon>
    </lineage>
</organism>
<dbReference type="KEGG" id="pic:PICST_41130"/>